<feature type="domain" description="Septum site-determining protein MinC N-terminal" evidence="9">
    <location>
        <begin position="6"/>
        <end position="72"/>
    </location>
</feature>
<evidence type="ECO:0000256" key="1">
    <source>
        <dbReference type="ARBA" id="ARBA00006291"/>
    </source>
</evidence>
<dbReference type="EMBL" id="SLXT01000004">
    <property type="protein sequence ID" value="TCP68227.1"/>
    <property type="molecule type" value="Genomic_DNA"/>
</dbReference>
<dbReference type="Proteomes" id="UP000294813">
    <property type="component" value="Unassembled WGS sequence"/>
</dbReference>
<evidence type="ECO:0000256" key="3">
    <source>
        <dbReference type="ARBA" id="ARBA00023210"/>
    </source>
</evidence>
<reference evidence="10 11" key="1">
    <citation type="submission" date="2019-03" db="EMBL/GenBank/DDBJ databases">
        <title>Genomic Encyclopedia of Type Strains, Phase IV (KMG-IV): sequencing the most valuable type-strain genomes for metagenomic binning, comparative biology and taxonomic classification.</title>
        <authorList>
            <person name="Goeker M."/>
        </authorList>
    </citation>
    <scope>NUCLEOTIDE SEQUENCE [LARGE SCALE GENOMIC DNA]</scope>
    <source>
        <strain evidence="10 11">DSM 11170</strain>
    </source>
</reference>
<evidence type="ECO:0000256" key="7">
    <source>
        <dbReference type="SAM" id="MobiDB-lite"/>
    </source>
</evidence>
<dbReference type="InterPro" id="IPR036145">
    <property type="entry name" value="MinC_C_sf"/>
</dbReference>
<proteinExistence type="inferred from homology"/>
<dbReference type="RefSeq" id="WP_165876292.1">
    <property type="nucleotide sequence ID" value="NZ_JAOQNU010000004.1"/>
</dbReference>
<comment type="similarity">
    <text evidence="1 6">Belongs to the MinC family.</text>
</comment>
<evidence type="ECO:0000259" key="9">
    <source>
        <dbReference type="Pfam" id="PF22642"/>
    </source>
</evidence>
<organism evidence="10 11">
    <name type="scientific">Heliophilum fasciatum</name>
    <dbReference type="NCBI Taxonomy" id="35700"/>
    <lineage>
        <taxon>Bacteria</taxon>
        <taxon>Bacillati</taxon>
        <taxon>Bacillota</taxon>
        <taxon>Clostridia</taxon>
        <taxon>Eubacteriales</taxon>
        <taxon>Heliobacteriaceae</taxon>
        <taxon>Heliophilum</taxon>
    </lineage>
</organism>
<dbReference type="GO" id="GO:1901891">
    <property type="term" value="P:regulation of cell septum assembly"/>
    <property type="evidence" value="ECO:0007669"/>
    <property type="project" value="InterPro"/>
</dbReference>
<dbReference type="SUPFAM" id="SSF63848">
    <property type="entry name" value="Cell-division inhibitor MinC, C-terminal domain"/>
    <property type="match status" value="1"/>
</dbReference>
<dbReference type="PANTHER" id="PTHR34108:SF1">
    <property type="entry name" value="SEPTUM SITE-DETERMINING PROTEIN MINC"/>
    <property type="match status" value="1"/>
</dbReference>
<dbReference type="Pfam" id="PF03775">
    <property type="entry name" value="MinC_C"/>
    <property type="match status" value="1"/>
</dbReference>
<evidence type="ECO:0000313" key="11">
    <source>
        <dbReference type="Proteomes" id="UP000294813"/>
    </source>
</evidence>
<comment type="caution">
    <text evidence="10">The sequence shown here is derived from an EMBL/GenBank/DDBJ whole genome shotgun (WGS) entry which is preliminary data.</text>
</comment>
<dbReference type="InterPro" id="IPR016098">
    <property type="entry name" value="CAP/MinC_C"/>
</dbReference>
<evidence type="ECO:0000256" key="2">
    <source>
        <dbReference type="ARBA" id="ARBA00022618"/>
    </source>
</evidence>
<name>A0A4R2RZB8_9FIRM</name>
<feature type="region of interest" description="Disordered" evidence="7">
    <location>
        <begin position="139"/>
        <end position="167"/>
    </location>
</feature>
<keyword evidence="3 6" id="KW-0717">Septation</keyword>
<dbReference type="Gene3D" id="3.30.160.540">
    <property type="match status" value="1"/>
</dbReference>
<dbReference type="GO" id="GO:0000917">
    <property type="term" value="P:division septum assembly"/>
    <property type="evidence" value="ECO:0007669"/>
    <property type="project" value="UniProtKB-KW"/>
</dbReference>
<dbReference type="InterPro" id="IPR055219">
    <property type="entry name" value="MinC_N_1"/>
</dbReference>
<accession>A0A4R2RZB8</accession>
<dbReference type="NCBIfam" id="TIGR01222">
    <property type="entry name" value="minC"/>
    <property type="match status" value="1"/>
</dbReference>
<dbReference type="Pfam" id="PF22642">
    <property type="entry name" value="MinC_N_1"/>
    <property type="match status" value="1"/>
</dbReference>
<dbReference type="InterPro" id="IPR013033">
    <property type="entry name" value="MinC"/>
</dbReference>
<keyword evidence="4 6" id="KW-0131">Cell cycle</keyword>
<comment type="function">
    <text evidence="6">Cell division inhibitor that blocks the formation of polar Z ring septums. Rapidly oscillates between the poles of the cell to destabilize FtsZ filaments that have formed before they mature into polar Z rings. Prevents FtsZ polymerization.</text>
</comment>
<dbReference type="AlphaFoldDB" id="A0A4R2RZB8"/>
<evidence type="ECO:0000256" key="4">
    <source>
        <dbReference type="ARBA" id="ARBA00023306"/>
    </source>
</evidence>
<dbReference type="HAMAP" id="MF_00267">
    <property type="entry name" value="MinC"/>
    <property type="match status" value="1"/>
</dbReference>
<feature type="domain" description="Septum formation inhibitor MinC C-terminal" evidence="8">
    <location>
        <begin position="173"/>
        <end position="272"/>
    </location>
</feature>
<dbReference type="InterPro" id="IPR005526">
    <property type="entry name" value="Septum_form_inhib_MinC_C"/>
</dbReference>
<dbReference type="GO" id="GO:0000902">
    <property type="term" value="P:cell morphogenesis"/>
    <property type="evidence" value="ECO:0007669"/>
    <property type="project" value="InterPro"/>
</dbReference>
<keyword evidence="11" id="KW-1185">Reference proteome</keyword>
<dbReference type="Gene3D" id="2.160.20.70">
    <property type="match status" value="1"/>
</dbReference>
<evidence type="ECO:0000313" key="10">
    <source>
        <dbReference type="EMBL" id="TCP68227.1"/>
    </source>
</evidence>
<evidence type="ECO:0000256" key="6">
    <source>
        <dbReference type="HAMAP-Rule" id="MF_00267"/>
    </source>
</evidence>
<evidence type="ECO:0000256" key="5">
    <source>
        <dbReference type="ARBA" id="ARBA00046874"/>
    </source>
</evidence>
<dbReference type="PANTHER" id="PTHR34108">
    <property type="entry name" value="SEPTUM SITE-DETERMINING PROTEIN MINC"/>
    <property type="match status" value="1"/>
</dbReference>
<sequence length="284" mass="31024">MKNPDIIIKGGKDGLTFYLDGNCDFEELARAIEHKLAAADSFLVGASVSVDVGWRQLTEEQHTIIRRLFPSYGLILRSIHTWEQPENQSEDEVIPQDHRERIYQIANQLYESKDKGEQSSVLSPRRASIIETPAVSTVPPAVTPAPLPAEAVEPDPAEDNAINTQGGDEQALVIQRTLRSGQTVRYPGHVIILGDVNPGAEVIAGGNIIVMGIFRGVAHAGAMGDDRAIVTALRLRPVQLRIANHITRPPDDDNALPDQPEVARIRDGVVTIEQYQFGPVKSIG</sequence>
<gene>
    <name evidence="6" type="primary">minC</name>
    <name evidence="10" type="ORF">EDD73_104130</name>
</gene>
<comment type="subunit">
    <text evidence="5 6">Interacts with MinD and FtsZ.</text>
</comment>
<protein>
    <recommendedName>
        <fullName evidence="6">Probable septum site-determining protein MinC</fullName>
    </recommendedName>
</protein>
<evidence type="ECO:0000259" key="8">
    <source>
        <dbReference type="Pfam" id="PF03775"/>
    </source>
</evidence>
<keyword evidence="2 6" id="KW-0132">Cell division</keyword>